<evidence type="ECO:0000256" key="1">
    <source>
        <dbReference type="SAM" id="Phobius"/>
    </source>
</evidence>
<accession>A0A2H4ZQD8</accession>
<evidence type="ECO:0000313" key="3">
    <source>
        <dbReference type="EMBL" id="AUG32744.1"/>
    </source>
</evidence>
<dbReference type="InterPro" id="IPR045155">
    <property type="entry name" value="Beta-lactam_cat"/>
</dbReference>
<evidence type="ECO:0000259" key="2">
    <source>
        <dbReference type="Pfam" id="PF13354"/>
    </source>
</evidence>
<dbReference type="InterPro" id="IPR012338">
    <property type="entry name" value="Beta-lactam/transpept-like"/>
</dbReference>
<dbReference type="AlphaFoldDB" id="A0A2H4ZQD8"/>
<dbReference type="EMBL" id="MG264610">
    <property type="protein sequence ID" value="AUG32744.1"/>
    <property type="molecule type" value="Genomic_DNA"/>
</dbReference>
<keyword evidence="1" id="KW-0812">Transmembrane</keyword>
<proteinExistence type="predicted"/>
<keyword evidence="3" id="KW-0934">Plastid</keyword>
<name>A0A2H4ZQD8_9EUKA</name>
<protein>
    <submittedName>
        <fullName evidence="3">Putative beta-lactamase family protein</fullName>
    </submittedName>
</protein>
<feature type="transmembrane region" description="Helical" evidence="1">
    <location>
        <begin position="20"/>
        <end position="42"/>
    </location>
</feature>
<dbReference type="PANTHER" id="PTHR35333:SF4">
    <property type="entry name" value="SLR0121 PROTEIN"/>
    <property type="match status" value="1"/>
</dbReference>
<gene>
    <name evidence="3" type="ORF">PLO_772</name>
</gene>
<dbReference type="GO" id="GO:0046677">
    <property type="term" value="P:response to antibiotic"/>
    <property type="evidence" value="ECO:0007669"/>
    <property type="project" value="InterPro"/>
</dbReference>
<keyword evidence="1" id="KW-0472">Membrane</keyword>
<reference evidence="3" key="1">
    <citation type="submission" date="2017-10" db="EMBL/GenBank/DDBJ databases">
        <title>Paulinella longichromatophora chromatophore genome.</title>
        <authorList>
            <person name="Lhee D."/>
            <person name="Yoon H.S."/>
        </authorList>
    </citation>
    <scope>NUCLEOTIDE SEQUENCE</scope>
</reference>
<dbReference type="Pfam" id="PF13354">
    <property type="entry name" value="Beta-lactamase2"/>
    <property type="match status" value="1"/>
</dbReference>
<dbReference type="GO" id="GO:0030655">
    <property type="term" value="P:beta-lactam antibiotic catabolic process"/>
    <property type="evidence" value="ECO:0007669"/>
    <property type="project" value="InterPro"/>
</dbReference>
<dbReference type="PANTHER" id="PTHR35333">
    <property type="entry name" value="BETA-LACTAMASE"/>
    <property type="match status" value="1"/>
</dbReference>
<dbReference type="SUPFAM" id="SSF56601">
    <property type="entry name" value="beta-lactamase/transpeptidase-like"/>
    <property type="match status" value="1"/>
</dbReference>
<geneLocation type="plastid" evidence="3"/>
<dbReference type="GO" id="GO:0008800">
    <property type="term" value="F:beta-lactamase activity"/>
    <property type="evidence" value="ECO:0007669"/>
    <property type="project" value="InterPro"/>
</dbReference>
<sequence>MSSSHSSSFELRDWKQPIYLLFRLLIIGIGCGVVTGTSLRIMSFKLAESSPRKSRLAVELIPNFGKISSLLYLSGTTKGFPLKDGQPRQKLLALNKKWSNLTRDRPELISSAFLLVLDDGRYAELNSNLALPANNFIKYPIALIVMNGLDDGSLIPDNSLEINSDNTYSPGKILGSTYKMKINEALPMMVRMNNYNATNKLIKYLGDRISINREFCRIGLNSTSIGHAFPDLRGQNTISTRDLVYIQSSIAIGKILGLNARDLFNDIMVTSLRLNISTGRRLQDLQRRKRINEKGLPTKGTTIYNKTDKCSITYAETGLIVLPNGQHVIANFIVKGPLNSTSSKHLIQDMIYASTSILLLES</sequence>
<dbReference type="InterPro" id="IPR000871">
    <property type="entry name" value="Beta-lactam_class-A"/>
</dbReference>
<feature type="domain" description="Beta-lactamase class A catalytic" evidence="2">
    <location>
        <begin position="115"/>
        <end position="329"/>
    </location>
</feature>
<keyword evidence="1" id="KW-1133">Transmembrane helix</keyword>
<organism evidence="3">
    <name type="scientific">Paulinella longichromatophora</name>
    <dbReference type="NCBI Taxonomy" id="1708747"/>
    <lineage>
        <taxon>Eukaryota</taxon>
        <taxon>Sar</taxon>
        <taxon>Rhizaria</taxon>
        <taxon>Cercozoa</taxon>
        <taxon>Imbricatea</taxon>
        <taxon>Silicofilosea</taxon>
        <taxon>Euglyphida</taxon>
        <taxon>Paulinellidae</taxon>
        <taxon>Paulinella</taxon>
    </lineage>
</organism>
<dbReference type="Gene3D" id="3.40.710.10">
    <property type="entry name" value="DD-peptidase/beta-lactamase superfamily"/>
    <property type="match status" value="1"/>
</dbReference>